<comment type="caution">
    <text evidence="11">The sequence shown here is derived from an EMBL/GenBank/DDBJ whole genome shotgun (WGS) entry which is preliminary data.</text>
</comment>
<keyword evidence="7" id="KW-0234">DNA repair</keyword>
<dbReference type="SMART" id="SM01058">
    <property type="entry name" value="CarD_TRCF"/>
    <property type="match status" value="1"/>
</dbReference>
<dbReference type="InterPro" id="IPR001650">
    <property type="entry name" value="Helicase_C-like"/>
</dbReference>
<name>A0A9N8H1W2_9STRA</name>
<proteinExistence type="predicted"/>
<dbReference type="OrthoDB" id="416741at2759"/>
<protein>
    <submittedName>
        <fullName evidence="11">Transcription-repair-coupling factor</fullName>
    </submittedName>
</protein>
<dbReference type="InterPro" id="IPR037235">
    <property type="entry name" value="TRCF-like_C_D7"/>
</dbReference>
<feature type="region of interest" description="Disordered" evidence="8">
    <location>
        <begin position="1103"/>
        <end position="1125"/>
    </location>
</feature>
<evidence type="ECO:0000256" key="5">
    <source>
        <dbReference type="ARBA" id="ARBA00022840"/>
    </source>
</evidence>
<evidence type="ECO:0000256" key="1">
    <source>
        <dbReference type="ARBA" id="ARBA00022741"/>
    </source>
</evidence>
<dbReference type="SUPFAM" id="SSF143517">
    <property type="entry name" value="TRCF domain-like"/>
    <property type="match status" value="1"/>
</dbReference>
<dbReference type="GO" id="GO:0006281">
    <property type="term" value="P:DNA repair"/>
    <property type="evidence" value="ECO:0007669"/>
    <property type="project" value="UniProtKB-KW"/>
</dbReference>
<dbReference type="GO" id="GO:0005524">
    <property type="term" value="F:ATP binding"/>
    <property type="evidence" value="ECO:0007669"/>
    <property type="project" value="UniProtKB-KW"/>
</dbReference>
<keyword evidence="5" id="KW-0067">ATP-binding</keyword>
<dbReference type="Pfam" id="PF00271">
    <property type="entry name" value="Helicase_C"/>
    <property type="match status" value="1"/>
</dbReference>
<dbReference type="PANTHER" id="PTHR47964">
    <property type="entry name" value="ATP-DEPENDENT DNA HELICASE HOMOLOG RECG, CHLOROPLASTIC"/>
    <property type="match status" value="1"/>
</dbReference>
<accession>A0A9N8H1W2</accession>
<dbReference type="InterPro" id="IPR047112">
    <property type="entry name" value="RecG/Mfd"/>
</dbReference>
<dbReference type="Gene3D" id="2.40.10.170">
    <property type="match status" value="1"/>
</dbReference>
<feature type="compositionally biased region" description="Polar residues" evidence="8">
    <location>
        <begin position="1111"/>
        <end position="1125"/>
    </location>
</feature>
<keyword evidence="4" id="KW-0347">Helicase</keyword>
<dbReference type="Pfam" id="PF00270">
    <property type="entry name" value="DEAD"/>
    <property type="match status" value="1"/>
</dbReference>
<dbReference type="InterPro" id="IPR014001">
    <property type="entry name" value="Helicase_ATP-bd"/>
</dbReference>
<keyword evidence="12" id="KW-1185">Reference proteome</keyword>
<reference evidence="11" key="1">
    <citation type="submission" date="2020-06" db="EMBL/GenBank/DDBJ databases">
        <authorList>
            <consortium name="Plant Systems Biology data submission"/>
        </authorList>
    </citation>
    <scope>NUCLEOTIDE SEQUENCE</scope>
    <source>
        <strain evidence="11">D6</strain>
    </source>
</reference>
<feature type="domain" description="Helicase ATP-binding" evidence="9">
    <location>
        <begin position="455"/>
        <end position="621"/>
    </location>
</feature>
<evidence type="ECO:0000313" key="12">
    <source>
        <dbReference type="Proteomes" id="UP001153069"/>
    </source>
</evidence>
<dbReference type="InterPro" id="IPR027417">
    <property type="entry name" value="P-loop_NTPase"/>
</dbReference>
<dbReference type="Proteomes" id="UP001153069">
    <property type="component" value="Unassembled WGS sequence"/>
</dbReference>
<evidence type="ECO:0000256" key="2">
    <source>
        <dbReference type="ARBA" id="ARBA00022763"/>
    </source>
</evidence>
<evidence type="ECO:0000313" key="11">
    <source>
        <dbReference type="EMBL" id="CAB9497711.1"/>
    </source>
</evidence>
<dbReference type="GO" id="GO:0016787">
    <property type="term" value="F:hydrolase activity"/>
    <property type="evidence" value="ECO:0007669"/>
    <property type="project" value="UniProtKB-KW"/>
</dbReference>
<keyword evidence="3" id="KW-0378">Hydrolase</keyword>
<evidence type="ECO:0000259" key="9">
    <source>
        <dbReference type="PROSITE" id="PS51192"/>
    </source>
</evidence>
<evidence type="ECO:0000256" key="3">
    <source>
        <dbReference type="ARBA" id="ARBA00022801"/>
    </source>
</evidence>
<keyword evidence="6" id="KW-0238">DNA-binding</keyword>
<evidence type="ECO:0000256" key="8">
    <source>
        <dbReference type="SAM" id="MobiDB-lite"/>
    </source>
</evidence>
<dbReference type="AlphaFoldDB" id="A0A9N8H1W2"/>
<evidence type="ECO:0000256" key="4">
    <source>
        <dbReference type="ARBA" id="ARBA00022806"/>
    </source>
</evidence>
<organism evidence="11 12">
    <name type="scientific">Seminavis robusta</name>
    <dbReference type="NCBI Taxonomy" id="568900"/>
    <lineage>
        <taxon>Eukaryota</taxon>
        <taxon>Sar</taxon>
        <taxon>Stramenopiles</taxon>
        <taxon>Ochrophyta</taxon>
        <taxon>Bacillariophyta</taxon>
        <taxon>Bacillariophyceae</taxon>
        <taxon>Bacillariophycidae</taxon>
        <taxon>Naviculales</taxon>
        <taxon>Naviculaceae</taxon>
        <taxon>Seminavis</taxon>
    </lineage>
</organism>
<dbReference type="SMART" id="SM00487">
    <property type="entry name" value="DEXDc"/>
    <property type="match status" value="1"/>
</dbReference>
<evidence type="ECO:0000256" key="6">
    <source>
        <dbReference type="ARBA" id="ARBA00023125"/>
    </source>
</evidence>
<dbReference type="SMART" id="SM00490">
    <property type="entry name" value="HELICc"/>
    <property type="match status" value="1"/>
</dbReference>
<gene>
    <name evidence="11" type="ORF">SEMRO_24_G016550.1</name>
</gene>
<evidence type="ECO:0000259" key="10">
    <source>
        <dbReference type="PROSITE" id="PS51194"/>
    </source>
</evidence>
<dbReference type="PROSITE" id="PS51192">
    <property type="entry name" value="HELICASE_ATP_BIND_1"/>
    <property type="match status" value="1"/>
</dbReference>
<dbReference type="InterPro" id="IPR003711">
    <property type="entry name" value="CarD-like/TRCF_RID"/>
</dbReference>
<dbReference type="Gene3D" id="3.40.50.300">
    <property type="entry name" value="P-loop containing nucleotide triphosphate hydrolases"/>
    <property type="match status" value="2"/>
</dbReference>
<dbReference type="PROSITE" id="PS51194">
    <property type="entry name" value="HELICASE_CTER"/>
    <property type="match status" value="1"/>
</dbReference>
<dbReference type="PANTHER" id="PTHR47964:SF1">
    <property type="entry name" value="ATP-DEPENDENT DNA HELICASE HOMOLOG RECG, CHLOROPLASTIC"/>
    <property type="match status" value="1"/>
</dbReference>
<keyword evidence="2" id="KW-0227">DNA damage</keyword>
<sequence length="1125" mass="125941">MWPSQKILRQRHERISLLALLHVLLVVFLSVVSVESFIFPAVPSSGRQYMDTTTATITTTQLASTPEGRPDMDVVFGSAQASKSANGLYEDDVDDDQLERMQRQAKVQALLEEQDVEFKAARKRKQWGKFANITNKEELEPLLQQERKKLEQENKVKLDVAAATGVTMEVLDPIDNMIDTTVYDEGGTIQIRSGSQPLNARWYAEVDEELKQEWDSLVGNDDSEAGEMEDVKVQLNNGKVVSRETMQGVRVGSAGGWSLEVFPGDFVVHRKYGIGRFEKTCLRPKSKLTEAEIKARDARRVEILTQELRKRGKGKGGTTTDVIQGIRATFGTEADTDPISNPQTTVLEISYSDAVVHVPVDRAYRLSRYRSGDSVVKPRLSRARGEAWSRAKARVEENTLELAQDVLALYATRETLQRQPLDPTKEEVVKRFETTFAYTPTPDQQKCFEDVENDMVWRPRPMDRLVCGDVGFGKTEVAIRALFRAVENGKQAALLAPTGVLAAQHYKNILKRLGPETEWNISVALLRGGMGKHTKSGKELRGQINGGDVQLIVGTHALLSNDLKYHNLGLLVIDEEQRFGVKQKERLKLICGGIDVLTLSATPIPRTLQMSLSGIRDTSTIRSPPPMRKPTKTYVQPFSQEVIRDAIKLELERGGQSYYVVPRISMLGEAQKTIQELFPDIRIIQAHGRMSRGGAENNVAEFAEGNYDILLATTVIENGVDIPSVNTIIIQNSQSFGMSTMYQLRGRVGRSDRQAYAYFLHNEESVTEEAFLRLQAMGDLHELGSGFDIANRDLEIRGAGSLLGTEQSGMAAKVGFDLYMRMLKKSIRKLRGLDVPLVPRTNFLVLPEGTSVEVFRIPKKYIPDDKERQEQETKARLAESTAALVKLTNLWKKKYGAIPASVQFQLKTMHLHACTRRLGVDLAGLILDEETGTQDCVLRSPGLRPRHWAKIVELMPNGVAPKGLNVVFPPRFTATGQEEESVGGKKVDLKSLLSDASLSEDNDDDDWDSMDEEDVEAMKDISSAFSVMDMNDVDIEQYPRLVVKNLGQVDARTIDKMLKVLLPLSRVVYEEQERDKERAKNAADLRDKRALLKQRAKVNESLEARRKGYNLSPTEKNTLRSSGNL</sequence>
<keyword evidence="1" id="KW-0547">Nucleotide-binding</keyword>
<feature type="domain" description="Helicase C-terminal" evidence="10">
    <location>
        <begin position="642"/>
        <end position="795"/>
    </location>
</feature>
<dbReference type="SUPFAM" id="SSF52540">
    <property type="entry name" value="P-loop containing nucleoside triphosphate hydrolases"/>
    <property type="match status" value="1"/>
</dbReference>
<dbReference type="GO" id="GO:0003678">
    <property type="term" value="F:DNA helicase activity"/>
    <property type="evidence" value="ECO:0007669"/>
    <property type="project" value="TreeGrafter"/>
</dbReference>
<dbReference type="EMBL" id="CAICTM010000024">
    <property type="protein sequence ID" value="CAB9497711.1"/>
    <property type="molecule type" value="Genomic_DNA"/>
</dbReference>
<dbReference type="InterPro" id="IPR011545">
    <property type="entry name" value="DEAD/DEAH_box_helicase_dom"/>
</dbReference>
<dbReference type="GO" id="GO:0003677">
    <property type="term" value="F:DNA binding"/>
    <property type="evidence" value="ECO:0007669"/>
    <property type="project" value="UniProtKB-KW"/>
</dbReference>
<evidence type="ECO:0000256" key="7">
    <source>
        <dbReference type="ARBA" id="ARBA00023204"/>
    </source>
</evidence>